<keyword evidence="1" id="KW-0645">Protease</keyword>
<proteinExistence type="predicted"/>
<reference evidence="2" key="1">
    <citation type="journal article" date="2020" name="Stud. Mycol.">
        <title>101 Dothideomycetes genomes: a test case for predicting lifestyles and emergence of pathogens.</title>
        <authorList>
            <person name="Haridas S."/>
            <person name="Albert R."/>
            <person name="Binder M."/>
            <person name="Bloem J."/>
            <person name="Labutti K."/>
            <person name="Salamov A."/>
            <person name="Andreopoulos B."/>
            <person name="Baker S."/>
            <person name="Barry K."/>
            <person name="Bills G."/>
            <person name="Bluhm B."/>
            <person name="Cannon C."/>
            <person name="Castanera R."/>
            <person name="Culley D."/>
            <person name="Daum C."/>
            <person name="Ezra D."/>
            <person name="Gonzalez J."/>
            <person name="Henrissat B."/>
            <person name="Kuo A."/>
            <person name="Liang C."/>
            <person name="Lipzen A."/>
            <person name="Lutzoni F."/>
            <person name="Magnuson J."/>
            <person name="Mondo S."/>
            <person name="Nolan M."/>
            <person name="Ohm R."/>
            <person name="Pangilinan J."/>
            <person name="Park H.-J."/>
            <person name="Ramirez L."/>
            <person name="Alfaro M."/>
            <person name="Sun H."/>
            <person name="Tritt A."/>
            <person name="Yoshinaga Y."/>
            <person name="Zwiers L.-H."/>
            <person name="Turgeon B."/>
            <person name="Goodwin S."/>
            <person name="Spatafora J."/>
            <person name="Crous P."/>
            <person name="Grigoriev I."/>
        </authorList>
    </citation>
    <scope>NUCLEOTIDE SEQUENCE</scope>
    <source>
        <strain evidence="2">CBS 122367</strain>
    </source>
</reference>
<dbReference type="Proteomes" id="UP000799291">
    <property type="component" value="Unassembled WGS sequence"/>
</dbReference>
<dbReference type="AlphaFoldDB" id="A0A6G1JGU4"/>
<dbReference type="Pfam" id="PF13650">
    <property type="entry name" value="Asp_protease_2"/>
    <property type="match status" value="1"/>
</dbReference>
<dbReference type="GO" id="GO:0004190">
    <property type="term" value="F:aspartic-type endopeptidase activity"/>
    <property type="evidence" value="ECO:0007669"/>
    <property type="project" value="UniProtKB-KW"/>
</dbReference>
<dbReference type="Gene3D" id="2.40.70.10">
    <property type="entry name" value="Acid Proteases"/>
    <property type="match status" value="1"/>
</dbReference>
<dbReference type="EMBL" id="MU005572">
    <property type="protein sequence ID" value="KAF2689349.1"/>
    <property type="molecule type" value="Genomic_DNA"/>
</dbReference>
<gene>
    <name evidence="2" type="ORF">K458DRAFT_462285</name>
</gene>
<sequence>MRATYAAELGLNVNHGSARDVAIGSGKRVRTLDTVHSTFQFANEPSRHELEFHILPSCVHNVILGKTFLKATRTLSSVTKFARRVKKRLLEWINRRRLLFLGESAPKFTGFINGRAGDALADSGSSMLVMDEEYARNLGLHIHVGEEYRTRLLFADGSKAYTSGMTRGAVAIWIGR</sequence>
<organism evidence="2 3">
    <name type="scientific">Lentithecium fluviatile CBS 122367</name>
    <dbReference type="NCBI Taxonomy" id="1168545"/>
    <lineage>
        <taxon>Eukaryota</taxon>
        <taxon>Fungi</taxon>
        <taxon>Dikarya</taxon>
        <taxon>Ascomycota</taxon>
        <taxon>Pezizomycotina</taxon>
        <taxon>Dothideomycetes</taxon>
        <taxon>Pleosporomycetidae</taxon>
        <taxon>Pleosporales</taxon>
        <taxon>Massarineae</taxon>
        <taxon>Lentitheciaceae</taxon>
        <taxon>Lentithecium</taxon>
    </lineage>
</organism>
<evidence type="ECO:0000313" key="3">
    <source>
        <dbReference type="Proteomes" id="UP000799291"/>
    </source>
</evidence>
<evidence type="ECO:0000256" key="1">
    <source>
        <dbReference type="ARBA" id="ARBA00022750"/>
    </source>
</evidence>
<dbReference type="PROSITE" id="PS00141">
    <property type="entry name" value="ASP_PROTEASE"/>
    <property type="match status" value="1"/>
</dbReference>
<evidence type="ECO:0000313" key="2">
    <source>
        <dbReference type="EMBL" id="KAF2689349.1"/>
    </source>
</evidence>
<protein>
    <recommendedName>
        <fullName evidence="4">Peptidase A2 domain-containing protein</fullName>
    </recommendedName>
</protein>
<dbReference type="InterPro" id="IPR001969">
    <property type="entry name" value="Aspartic_peptidase_AS"/>
</dbReference>
<evidence type="ECO:0008006" key="4">
    <source>
        <dbReference type="Google" id="ProtNLM"/>
    </source>
</evidence>
<dbReference type="CDD" id="cd00303">
    <property type="entry name" value="retropepsin_like"/>
    <property type="match status" value="1"/>
</dbReference>
<dbReference type="GO" id="GO:0006508">
    <property type="term" value="P:proteolysis"/>
    <property type="evidence" value="ECO:0007669"/>
    <property type="project" value="InterPro"/>
</dbReference>
<accession>A0A6G1JGU4</accession>
<keyword evidence="1" id="KW-0064">Aspartyl protease</keyword>
<keyword evidence="1" id="KW-0378">Hydrolase</keyword>
<dbReference type="InterPro" id="IPR021109">
    <property type="entry name" value="Peptidase_aspartic_dom_sf"/>
</dbReference>
<keyword evidence="3" id="KW-1185">Reference proteome</keyword>
<name>A0A6G1JGU4_9PLEO</name>
<dbReference type="OrthoDB" id="6079484at2759"/>